<gene>
    <name evidence="1" type="ORF">D8674_004006</name>
</gene>
<evidence type="ECO:0000313" key="1">
    <source>
        <dbReference type="EMBL" id="KAB2603001.1"/>
    </source>
</evidence>
<proteinExistence type="predicted"/>
<organism evidence="1 2">
    <name type="scientific">Pyrus ussuriensis x Pyrus communis</name>
    <dbReference type="NCBI Taxonomy" id="2448454"/>
    <lineage>
        <taxon>Eukaryota</taxon>
        <taxon>Viridiplantae</taxon>
        <taxon>Streptophyta</taxon>
        <taxon>Embryophyta</taxon>
        <taxon>Tracheophyta</taxon>
        <taxon>Spermatophyta</taxon>
        <taxon>Magnoliopsida</taxon>
        <taxon>eudicotyledons</taxon>
        <taxon>Gunneridae</taxon>
        <taxon>Pentapetalae</taxon>
        <taxon>rosids</taxon>
        <taxon>fabids</taxon>
        <taxon>Rosales</taxon>
        <taxon>Rosaceae</taxon>
        <taxon>Amygdaloideae</taxon>
        <taxon>Maleae</taxon>
        <taxon>Pyrus</taxon>
    </lineage>
</organism>
<dbReference type="Proteomes" id="UP000327157">
    <property type="component" value="Chromosome 10"/>
</dbReference>
<dbReference type="EMBL" id="SMOL01000695">
    <property type="protein sequence ID" value="KAB2603001.1"/>
    <property type="molecule type" value="Genomic_DNA"/>
</dbReference>
<comment type="caution">
    <text evidence="1">The sequence shown here is derived from an EMBL/GenBank/DDBJ whole genome shotgun (WGS) entry which is preliminary data.</text>
</comment>
<keyword evidence="2" id="KW-1185">Reference proteome</keyword>
<protein>
    <submittedName>
        <fullName evidence="1">Uncharacterized protein</fullName>
    </submittedName>
</protein>
<dbReference type="AlphaFoldDB" id="A0A5N5FMU8"/>
<reference evidence="2" key="2">
    <citation type="submission" date="2019-10" db="EMBL/GenBank/DDBJ databases">
        <title>A de novo genome assembly of a pear dwarfing rootstock.</title>
        <authorList>
            <person name="Wang F."/>
            <person name="Wang J."/>
            <person name="Li S."/>
            <person name="Zhang Y."/>
            <person name="Fang M."/>
            <person name="Ma L."/>
            <person name="Zhao Y."/>
            <person name="Jiang S."/>
        </authorList>
    </citation>
    <scope>NUCLEOTIDE SEQUENCE [LARGE SCALE GENOMIC DNA]</scope>
</reference>
<accession>A0A5N5FMU8</accession>
<sequence>MQPSMASTFLESMLLSKCIRIRGCVAIAAHFKDDLPTIRFSPGKICMREQKNKTLKCVSNVIPFNLGEDAPVAMGNNRKEFSEISMGVWEYRTLHC</sequence>
<reference evidence="1 2" key="1">
    <citation type="submission" date="2019-09" db="EMBL/GenBank/DDBJ databases">
        <authorList>
            <person name="Ou C."/>
        </authorList>
    </citation>
    <scope>NUCLEOTIDE SEQUENCE [LARGE SCALE GENOMIC DNA]</scope>
    <source>
        <strain evidence="1">S2</strain>
        <tissue evidence="1">Leaf</tissue>
    </source>
</reference>
<name>A0A5N5FMU8_9ROSA</name>
<reference evidence="1 2" key="3">
    <citation type="submission" date="2019-11" db="EMBL/GenBank/DDBJ databases">
        <title>A de novo genome assembly of a pear dwarfing rootstock.</title>
        <authorList>
            <person name="Wang F."/>
            <person name="Wang J."/>
            <person name="Li S."/>
            <person name="Zhang Y."/>
            <person name="Fang M."/>
            <person name="Ma L."/>
            <person name="Zhao Y."/>
            <person name="Jiang S."/>
        </authorList>
    </citation>
    <scope>NUCLEOTIDE SEQUENCE [LARGE SCALE GENOMIC DNA]</scope>
    <source>
        <strain evidence="1">S2</strain>
        <tissue evidence="1">Leaf</tissue>
    </source>
</reference>
<evidence type="ECO:0000313" key="2">
    <source>
        <dbReference type="Proteomes" id="UP000327157"/>
    </source>
</evidence>